<dbReference type="NCBIfam" id="TIGR00229">
    <property type="entry name" value="sensory_box"/>
    <property type="match status" value="2"/>
</dbReference>
<feature type="domain" description="PAC" evidence="3">
    <location>
        <begin position="198"/>
        <end position="250"/>
    </location>
</feature>
<evidence type="ECO:0000259" key="2">
    <source>
        <dbReference type="PROSITE" id="PS50112"/>
    </source>
</evidence>
<dbReference type="InterPro" id="IPR029787">
    <property type="entry name" value="Nucleotide_cyclase"/>
</dbReference>
<dbReference type="SMART" id="SM00267">
    <property type="entry name" value="GGDEF"/>
    <property type="match status" value="1"/>
</dbReference>
<comment type="caution">
    <text evidence="5">The sequence shown here is derived from an EMBL/GenBank/DDBJ whole genome shotgun (WGS) entry which is preliminary data.</text>
</comment>
<evidence type="ECO:0000259" key="4">
    <source>
        <dbReference type="PROSITE" id="PS50887"/>
    </source>
</evidence>
<dbReference type="InterPro" id="IPR043128">
    <property type="entry name" value="Rev_trsase/Diguanyl_cyclase"/>
</dbReference>
<dbReference type="SUPFAM" id="SSF55073">
    <property type="entry name" value="Nucleotide cyclase"/>
    <property type="match status" value="1"/>
</dbReference>
<dbReference type="EMBL" id="VJOO01000021">
    <property type="protein sequence ID" value="TSE36062.1"/>
    <property type="molecule type" value="Genomic_DNA"/>
</dbReference>
<organism evidence="5 6">
    <name type="scientific">Tepidimonas fonticaldi</name>
    <dbReference type="NCBI Taxonomy" id="1101373"/>
    <lineage>
        <taxon>Bacteria</taxon>
        <taxon>Pseudomonadati</taxon>
        <taxon>Pseudomonadota</taxon>
        <taxon>Betaproteobacteria</taxon>
        <taxon>Burkholderiales</taxon>
        <taxon>Tepidimonas</taxon>
    </lineage>
</organism>
<dbReference type="InterPro" id="IPR001610">
    <property type="entry name" value="PAC"/>
</dbReference>
<dbReference type="InterPro" id="IPR035965">
    <property type="entry name" value="PAS-like_dom_sf"/>
</dbReference>
<dbReference type="Gene3D" id="3.30.70.270">
    <property type="match status" value="1"/>
</dbReference>
<protein>
    <submittedName>
        <fullName evidence="5">Cyclic di-GMP phosphodiesterase Gmr</fullName>
        <ecNumber evidence="5">3.1.4.52</ecNumber>
    </submittedName>
</protein>
<evidence type="ECO:0000259" key="3">
    <source>
        <dbReference type="PROSITE" id="PS50113"/>
    </source>
</evidence>
<dbReference type="PROSITE" id="PS50887">
    <property type="entry name" value="GGDEF"/>
    <property type="match status" value="1"/>
</dbReference>
<dbReference type="InterPro" id="IPR000014">
    <property type="entry name" value="PAS"/>
</dbReference>
<feature type="region of interest" description="Disordered" evidence="1">
    <location>
        <begin position="411"/>
        <end position="446"/>
    </location>
</feature>
<feature type="domain" description="PAS" evidence="2">
    <location>
        <begin position="124"/>
        <end position="171"/>
    </location>
</feature>
<dbReference type="AlphaFoldDB" id="A0A554XJQ8"/>
<dbReference type="InterPro" id="IPR000700">
    <property type="entry name" value="PAS-assoc_C"/>
</dbReference>
<dbReference type="CDD" id="cd01949">
    <property type="entry name" value="GGDEF"/>
    <property type="match status" value="1"/>
</dbReference>
<dbReference type="NCBIfam" id="TIGR00254">
    <property type="entry name" value="GGDEF"/>
    <property type="match status" value="1"/>
</dbReference>
<dbReference type="FunFam" id="3.30.70.270:FF:000001">
    <property type="entry name" value="Diguanylate cyclase domain protein"/>
    <property type="match status" value="1"/>
</dbReference>
<name>A0A554XJQ8_9BURK</name>
<evidence type="ECO:0000313" key="5">
    <source>
        <dbReference type="EMBL" id="TSE36062.1"/>
    </source>
</evidence>
<gene>
    <name evidence="5" type="primary">gmr_4</name>
    <name evidence="5" type="ORF">Tfont_02050</name>
</gene>
<dbReference type="InterPro" id="IPR013655">
    <property type="entry name" value="PAS_fold_3"/>
</dbReference>
<dbReference type="PANTHER" id="PTHR46663:SF3">
    <property type="entry name" value="SLL0267 PROTEIN"/>
    <property type="match status" value="1"/>
</dbReference>
<dbReference type="Pfam" id="PF00990">
    <property type="entry name" value="GGDEF"/>
    <property type="match status" value="1"/>
</dbReference>
<dbReference type="Pfam" id="PF08447">
    <property type="entry name" value="PAS_3"/>
    <property type="match status" value="1"/>
</dbReference>
<dbReference type="EC" id="3.1.4.52" evidence="5"/>
<dbReference type="Proteomes" id="UP000316388">
    <property type="component" value="Unassembled WGS sequence"/>
</dbReference>
<dbReference type="Gene3D" id="3.30.450.20">
    <property type="entry name" value="PAS domain"/>
    <property type="match status" value="2"/>
</dbReference>
<dbReference type="GO" id="GO:0071111">
    <property type="term" value="F:cyclic-guanylate-specific phosphodiesterase activity"/>
    <property type="evidence" value="ECO:0007669"/>
    <property type="project" value="UniProtKB-EC"/>
</dbReference>
<accession>A0A554XJQ8</accession>
<dbReference type="InterPro" id="IPR000160">
    <property type="entry name" value="GGDEF_dom"/>
</dbReference>
<dbReference type="PANTHER" id="PTHR46663">
    <property type="entry name" value="DIGUANYLATE CYCLASE DGCT-RELATED"/>
    <property type="match status" value="1"/>
</dbReference>
<dbReference type="InterPro" id="IPR052163">
    <property type="entry name" value="DGC-Regulatory_Protein"/>
</dbReference>
<dbReference type="Pfam" id="PF13426">
    <property type="entry name" value="PAS_9"/>
    <property type="match status" value="1"/>
</dbReference>
<evidence type="ECO:0000313" key="6">
    <source>
        <dbReference type="Proteomes" id="UP000316388"/>
    </source>
</evidence>
<feature type="compositionally biased region" description="Low complexity" evidence="1">
    <location>
        <begin position="427"/>
        <end position="446"/>
    </location>
</feature>
<dbReference type="SMART" id="SM00091">
    <property type="entry name" value="PAS"/>
    <property type="match status" value="2"/>
</dbReference>
<dbReference type="PROSITE" id="PS50113">
    <property type="entry name" value="PAC"/>
    <property type="match status" value="1"/>
</dbReference>
<dbReference type="RefSeq" id="WP_143969360.1">
    <property type="nucleotide sequence ID" value="NZ_VJOO01000021.1"/>
</dbReference>
<feature type="domain" description="GGDEF" evidence="4">
    <location>
        <begin position="282"/>
        <end position="416"/>
    </location>
</feature>
<evidence type="ECO:0000256" key="1">
    <source>
        <dbReference type="SAM" id="MobiDB-lite"/>
    </source>
</evidence>
<proteinExistence type="predicted"/>
<sequence length="446" mass="48757">MLDQIMQSTALATWTWDLRPDKLNINEHGLALLGHSPASLPTLDTTGWNALLHPTDRTLFEHAWARHLSGQRPQVECELRLQHRAGHWVTVLLLGQVVDRDADGIPLRATGVWLDVSALRQQQQAQALAELVIIHSHEAILITDPQRRIVRVNEAFCRLTGYASDEVLGQTPTILASGRHDAAFFAAMWQALQANGSWSGEIWNRRRDGSLMANWMMISTVRGSDGSVQAYVGMFHDITAHKRNEAELRRAALYDALTGVGNRVLLQDRLEQALARSERHGTFVAVAMLDLDGFKAINDTHGHATGDRLLVALAQRLRRAVREADTVVRLGGDEFVVLMVDLAQRADAVALVQRLLDAASRPIDDPVGPLQVSASIGVTYYPQAAPVDGNALLHQADEAMYTAKRAGRNRYAEWQPTAPAADPPATPTDNRAASASGGNAGANSQP</sequence>
<dbReference type="CDD" id="cd00130">
    <property type="entry name" value="PAS"/>
    <property type="match status" value="2"/>
</dbReference>
<dbReference type="SMART" id="SM00086">
    <property type="entry name" value="PAC"/>
    <property type="match status" value="2"/>
</dbReference>
<keyword evidence="5" id="KW-0378">Hydrolase</keyword>
<dbReference type="SUPFAM" id="SSF55785">
    <property type="entry name" value="PYP-like sensor domain (PAS domain)"/>
    <property type="match status" value="2"/>
</dbReference>
<reference evidence="5 6" key="1">
    <citation type="submission" date="2019-07" db="EMBL/GenBank/DDBJ databases">
        <title>Tepidimonas fonticaldi AT-A2 draft genome.</title>
        <authorList>
            <person name="Da Costa M.S."/>
            <person name="Froufe H.J.C."/>
            <person name="Egas C."/>
            <person name="Albuquerque L."/>
        </authorList>
    </citation>
    <scope>NUCLEOTIDE SEQUENCE [LARGE SCALE GENOMIC DNA]</scope>
    <source>
        <strain evidence="5 6">AT-A2</strain>
    </source>
</reference>
<dbReference type="PROSITE" id="PS50112">
    <property type="entry name" value="PAS"/>
    <property type="match status" value="1"/>
</dbReference>